<dbReference type="CDD" id="cd24161">
    <property type="entry name" value="NUDIX_ADPRase_Ndx2"/>
    <property type="match status" value="1"/>
</dbReference>
<evidence type="ECO:0000256" key="4">
    <source>
        <dbReference type="ARBA" id="ARBA00016377"/>
    </source>
</evidence>
<comment type="cofactor">
    <cofactor evidence="2">
        <name>Mg(2+)</name>
        <dbReference type="ChEBI" id="CHEBI:18420"/>
    </cofactor>
</comment>
<evidence type="ECO:0000313" key="10">
    <source>
        <dbReference type="Proteomes" id="UP001596456"/>
    </source>
</evidence>
<evidence type="ECO:0000256" key="3">
    <source>
        <dbReference type="ARBA" id="ARBA00007275"/>
    </source>
</evidence>
<comment type="similarity">
    <text evidence="3">Belongs to the Nudix hydrolase family. NudK subfamily.</text>
</comment>
<comment type="caution">
    <text evidence="9">The sequence shown here is derived from an EMBL/GenBank/DDBJ whole genome shotgun (WGS) entry which is preliminary data.</text>
</comment>
<sequence>MTEQRQTGASAGAEAGRDNPWITLDSRTRYENPWVRVVHNRVLTPAGSPGIYGVVQFLNRAVGVVPVDADGSTWLVGQFRYPLGRYSWEIPEGGAPEGQTPEAAALRELAEETGLVAGHLLEIGRADLSNSVTDEVGFAYVAWGLRAGEPAPEETERLEVRRLPLGEALAMVLDGRITDSLSQLALMRLRLLADTGTLPPDLAAAVAKGLA</sequence>
<gene>
    <name evidence="9" type="ORF">ACFQPS_02450</name>
</gene>
<evidence type="ECO:0000313" key="9">
    <source>
        <dbReference type="EMBL" id="MFC7332010.1"/>
    </source>
</evidence>
<dbReference type="PRINTS" id="PR00502">
    <property type="entry name" value="NUDIXFAMILY"/>
</dbReference>
<dbReference type="RefSeq" id="WP_377356148.1">
    <property type="nucleotide sequence ID" value="NZ_JBHTCM010000004.1"/>
</dbReference>
<dbReference type="PANTHER" id="PTHR11839">
    <property type="entry name" value="UDP/ADP-SUGAR PYROPHOSPHATASE"/>
    <property type="match status" value="1"/>
</dbReference>
<dbReference type="Gene3D" id="3.90.79.10">
    <property type="entry name" value="Nucleoside Triphosphate Pyrophosphohydrolase"/>
    <property type="match status" value="1"/>
</dbReference>
<dbReference type="SUPFAM" id="SSF55811">
    <property type="entry name" value="Nudix"/>
    <property type="match status" value="1"/>
</dbReference>
<dbReference type="Proteomes" id="UP001596456">
    <property type="component" value="Unassembled WGS sequence"/>
</dbReference>
<organism evidence="9 10">
    <name type="scientific">Rhodocista pekingensis</name>
    <dbReference type="NCBI Taxonomy" id="201185"/>
    <lineage>
        <taxon>Bacteria</taxon>
        <taxon>Pseudomonadati</taxon>
        <taxon>Pseudomonadota</taxon>
        <taxon>Alphaproteobacteria</taxon>
        <taxon>Rhodospirillales</taxon>
        <taxon>Azospirillaceae</taxon>
        <taxon>Rhodocista</taxon>
    </lineage>
</organism>
<dbReference type="Pfam" id="PF00293">
    <property type="entry name" value="NUDIX"/>
    <property type="match status" value="1"/>
</dbReference>
<accession>A0ABW2KSL0</accession>
<reference evidence="10" key="1">
    <citation type="journal article" date="2019" name="Int. J. Syst. Evol. Microbiol.">
        <title>The Global Catalogue of Microorganisms (GCM) 10K type strain sequencing project: providing services to taxonomists for standard genome sequencing and annotation.</title>
        <authorList>
            <consortium name="The Broad Institute Genomics Platform"/>
            <consortium name="The Broad Institute Genome Sequencing Center for Infectious Disease"/>
            <person name="Wu L."/>
            <person name="Ma J."/>
        </authorList>
    </citation>
    <scope>NUCLEOTIDE SEQUENCE [LARGE SCALE GENOMIC DNA]</scope>
    <source>
        <strain evidence="10">CGMCC 1.16275</strain>
    </source>
</reference>
<feature type="domain" description="Nudix hydrolase" evidence="8">
    <location>
        <begin position="57"/>
        <end position="185"/>
    </location>
</feature>
<dbReference type="EMBL" id="JBHTCM010000004">
    <property type="protein sequence ID" value="MFC7332010.1"/>
    <property type="molecule type" value="Genomic_DNA"/>
</dbReference>
<dbReference type="PROSITE" id="PS51462">
    <property type="entry name" value="NUDIX"/>
    <property type="match status" value="1"/>
</dbReference>
<evidence type="ECO:0000256" key="5">
    <source>
        <dbReference type="ARBA" id="ARBA00022801"/>
    </source>
</evidence>
<name>A0ABW2KSL0_9PROT</name>
<evidence type="ECO:0000256" key="6">
    <source>
        <dbReference type="ARBA" id="ARBA00032162"/>
    </source>
</evidence>
<dbReference type="InterPro" id="IPR000086">
    <property type="entry name" value="NUDIX_hydrolase_dom"/>
</dbReference>
<comment type="catalytic activity">
    <reaction evidence="1">
        <text>GDP-alpha-D-mannose + H2O = alpha-D-mannose 1-phosphate + GMP + 2 H(+)</text>
        <dbReference type="Rhea" id="RHEA:27978"/>
        <dbReference type="ChEBI" id="CHEBI:15377"/>
        <dbReference type="ChEBI" id="CHEBI:15378"/>
        <dbReference type="ChEBI" id="CHEBI:57527"/>
        <dbReference type="ChEBI" id="CHEBI:58115"/>
        <dbReference type="ChEBI" id="CHEBI:58409"/>
    </reaction>
</comment>
<dbReference type="InterPro" id="IPR020476">
    <property type="entry name" value="Nudix_hydrolase"/>
</dbReference>
<evidence type="ECO:0000256" key="7">
    <source>
        <dbReference type="ARBA" id="ARBA00032272"/>
    </source>
</evidence>
<keyword evidence="10" id="KW-1185">Reference proteome</keyword>
<protein>
    <recommendedName>
        <fullName evidence="4">GDP-mannose pyrophosphatase</fullName>
    </recommendedName>
    <alternativeName>
        <fullName evidence="6">GDP-mannose hydrolase</fullName>
    </alternativeName>
    <alternativeName>
        <fullName evidence="7">GDPMK</fullName>
    </alternativeName>
</protein>
<dbReference type="PANTHER" id="PTHR11839:SF18">
    <property type="entry name" value="NUDIX HYDROLASE DOMAIN-CONTAINING PROTEIN"/>
    <property type="match status" value="1"/>
</dbReference>
<evidence type="ECO:0000259" key="8">
    <source>
        <dbReference type="PROSITE" id="PS51462"/>
    </source>
</evidence>
<dbReference type="InterPro" id="IPR015797">
    <property type="entry name" value="NUDIX_hydrolase-like_dom_sf"/>
</dbReference>
<proteinExistence type="inferred from homology"/>
<evidence type="ECO:0000256" key="1">
    <source>
        <dbReference type="ARBA" id="ARBA00000847"/>
    </source>
</evidence>
<evidence type="ECO:0000256" key="2">
    <source>
        <dbReference type="ARBA" id="ARBA00001946"/>
    </source>
</evidence>
<keyword evidence="5" id="KW-0378">Hydrolase</keyword>